<accession>A0AAD1Y0L9</accession>
<dbReference type="Proteomes" id="UP001295684">
    <property type="component" value="Unassembled WGS sequence"/>
</dbReference>
<evidence type="ECO:0000313" key="2">
    <source>
        <dbReference type="Proteomes" id="UP001295684"/>
    </source>
</evidence>
<reference evidence="1" key="1">
    <citation type="submission" date="2023-07" db="EMBL/GenBank/DDBJ databases">
        <authorList>
            <consortium name="AG Swart"/>
            <person name="Singh M."/>
            <person name="Singh A."/>
            <person name="Seah K."/>
            <person name="Emmerich C."/>
        </authorList>
    </citation>
    <scope>NUCLEOTIDE SEQUENCE</scope>
    <source>
        <strain evidence="1">DP1</strain>
    </source>
</reference>
<evidence type="ECO:0000313" key="1">
    <source>
        <dbReference type="EMBL" id="CAI2382111.1"/>
    </source>
</evidence>
<dbReference type="EMBL" id="CAMPGE010024260">
    <property type="protein sequence ID" value="CAI2382111.1"/>
    <property type="molecule type" value="Genomic_DNA"/>
</dbReference>
<gene>
    <name evidence="1" type="ORF">ECRASSUSDP1_LOCUS23578</name>
</gene>
<sequence>MERGLWCFLLEFCLYCKILGLLILEIKEFYLRQEEQMHSIFTAFISGDEVIVDSHYHQSEVSYSKDENKAIRSWICCWKVYGTNTGHQHY</sequence>
<comment type="caution">
    <text evidence="1">The sequence shown here is derived from an EMBL/GenBank/DDBJ whole genome shotgun (WGS) entry which is preliminary data.</text>
</comment>
<proteinExistence type="predicted"/>
<protein>
    <submittedName>
        <fullName evidence="1">Uncharacterized protein</fullName>
    </submittedName>
</protein>
<keyword evidence="2" id="KW-1185">Reference proteome</keyword>
<dbReference type="AlphaFoldDB" id="A0AAD1Y0L9"/>
<name>A0AAD1Y0L9_EUPCR</name>
<organism evidence="1 2">
    <name type="scientific">Euplotes crassus</name>
    <dbReference type="NCBI Taxonomy" id="5936"/>
    <lineage>
        <taxon>Eukaryota</taxon>
        <taxon>Sar</taxon>
        <taxon>Alveolata</taxon>
        <taxon>Ciliophora</taxon>
        <taxon>Intramacronucleata</taxon>
        <taxon>Spirotrichea</taxon>
        <taxon>Hypotrichia</taxon>
        <taxon>Euplotida</taxon>
        <taxon>Euplotidae</taxon>
        <taxon>Moneuplotes</taxon>
    </lineage>
</organism>